<evidence type="ECO:0000256" key="1">
    <source>
        <dbReference type="ARBA" id="ARBA00004651"/>
    </source>
</evidence>
<evidence type="ECO:0000313" key="8">
    <source>
        <dbReference type="Proteomes" id="UP000583800"/>
    </source>
</evidence>
<evidence type="ECO:0000256" key="5">
    <source>
        <dbReference type="ARBA" id="ARBA00023136"/>
    </source>
</evidence>
<keyword evidence="5 6" id="KW-0472">Membrane</keyword>
<dbReference type="PANTHER" id="PTHR30482">
    <property type="entry name" value="HIGH-AFFINITY BRANCHED-CHAIN AMINO ACID TRANSPORT SYSTEM PERMEASE"/>
    <property type="match status" value="1"/>
</dbReference>
<dbReference type="InterPro" id="IPR001851">
    <property type="entry name" value="ABC_transp_permease"/>
</dbReference>
<evidence type="ECO:0000256" key="2">
    <source>
        <dbReference type="ARBA" id="ARBA00022475"/>
    </source>
</evidence>
<feature type="transmembrane region" description="Helical" evidence="6">
    <location>
        <begin position="146"/>
        <end position="167"/>
    </location>
</feature>
<dbReference type="RefSeq" id="WP_185081807.1">
    <property type="nucleotide sequence ID" value="NZ_JACHJB010000001.1"/>
</dbReference>
<comment type="caution">
    <text evidence="7">The sequence shown here is derived from an EMBL/GenBank/DDBJ whole genome shotgun (WGS) entry which is preliminary data.</text>
</comment>
<evidence type="ECO:0000256" key="3">
    <source>
        <dbReference type="ARBA" id="ARBA00022692"/>
    </source>
</evidence>
<comment type="subcellular location">
    <subcellularLocation>
        <location evidence="1">Cell membrane</location>
        <topology evidence="1">Multi-pass membrane protein</topology>
    </subcellularLocation>
</comment>
<evidence type="ECO:0000313" key="7">
    <source>
        <dbReference type="EMBL" id="MBB6343555.1"/>
    </source>
</evidence>
<evidence type="ECO:0000256" key="6">
    <source>
        <dbReference type="SAM" id="Phobius"/>
    </source>
</evidence>
<feature type="transmembrane region" description="Helical" evidence="6">
    <location>
        <begin position="290"/>
        <end position="306"/>
    </location>
</feature>
<accession>A0A7X0BVG0</accession>
<feature type="transmembrane region" description="Helical" evidence="6">
    <location>
        <begin position="226"/>
        <end position="243"/>
    </location>
</feature>
<feature type="transmembrane region" description="Helical" evidence="6">
    <location>
        <begin position="33"/>
        <end position="52"/>
    </location>
</feature>
<dbReference type="GO" id="GO:0015658">
    <property type="term" value="F:branched-chain amino acid transmembrane transporter activity"/>
    <property type="evidence" value="ECO:0007669"/>
    <property type="project" value="InterPro"/>
</dbReference>
<proteinExistence type="predicted"/>
<keyword evidence="3 6" id="KW-0812">Transmembrane</keyword>
<dbReference type="InterPro" id="IPR043428">
    <property type="entry name" value="LivM-like"/>
</dbReference>
<name>A0A7X0BVG0_9ACTN</name>
<sequence>MDILTSALRAGFSVDAAYFCLAAIGLNVQFGYAGLINFGQAGFLAVGAYGFAVGSVALGLPFFAAIGLGLLCSIALGLLLGLPTLRLRADYLAIATIAAAEVLRLFFGAAFQDVFHGRDGISGFSAGFQAANPFDQPFLGYRPADLWVMTVGWGLVVIASVVVWSIMRGPWGRVLMAIREDEEAVRSLGKNVYAFKMQALAIGGLIGALGGFVVALGQNSVQPDNFSFDLTFIVCTMLVLGGAARIMGPVVGAVVFWAFLSLVSGILGALTAGQDPVVPAWLMTGDQIGTVRFVLVGVALVLLMIYRPQGIFGDRKEMALHA</sequence>
<dbReference type="Pfam" id="PF02653">
    <property type="entry name" value="BPD_transp_2"/>
    <property type="match status" value="1"/>
</dbReference>
<keyword evidence="2" id="KW-1003">Cell membrane</keyword>
<feature type="transmembrane region" description="Helical" evidence="6">
    <location>
        <begin position="6"/>
        <end position="26"/>
    </location>
</feature>
<dbReference type="GO" id="GO:0005886">
    <property type="term" value="C:plasma membrane"/>
    <property type="evidence" value="ECO:0007669"/>
    <property type="project" value="UniProtKB-SubCell"/>
</dbReference>
<dbReference type="PANTHER" id="PTHR30482:SF10">
    <property type="entry name" value="HIGH-AFFINITY BRANCHED-CHAIN AMINO ACID TRANSPORT PROTEIN BRAE"/>
    <property type="match status" value="1"/>
</dbReference>
<organism evidence="7 8">
    <name type="scientific">Nonomuraea muscovyensis</name>
    <dbReference type="NCBI Taxonomy" id="1124761"/>
    <lineage>
        <taxon>Bacteria</taxon>
        <taxon>Bacillati</taxon>
        <taxon>Actinomycetota</taxon>
        <taxon>Actinomycetes</taxon>
        <taxon>Streptosporangiales</taxon>
        <taxon>Streptosporangiaceae</taxon>
        <taxon>Nonomuraea</taxon>
    </lineage>
</organism>
<dbReference type="Proteomes" id="UP000583800">
    <property type="component" value="Unassembled WGS sequence"/>
</dbReference>
<feature type="transmembrane region" description="Helical" evidence="6">
    <location>
        <begin position="58"/>
        <end position="79"/>
    </location>
</feature>
<reference evidence="7 8" key="1">
    <citation type="submission" date="2020-08" db="EMBL/GenBank/DDBJ databases">
        <title>Sequencing the genomes of 1000 actinobacteria strains.</title>
        <authorList>
            <person name="Klenk H.-P."/>
        </authorList>
    </citation>
    <scope>NUCLEOTIDE SEQUENCE [LARGE SCALE GENOMIC DNA]</scope>
    <source>
        <strain evidence="7 8">DSM 45913</strain>
    </source>
</reference>
<feature type="transmembrane region" description="Helical" evidence="6">
    <location>
        <begin position="91"/>
        <end position="111"/>
    </location>
</feature>
<evidence type="ECO:0000256" key="4">
    <source>
        <dbReference type="ARBA" id="ARBA00022989"/>
    </source>
</evidence>
<feature type="transmembrane region" description="Helical" evidence="6">
    <location>
        <begin position="199"/>
        <end position="220"/>
    </location>
</feature>
<keyword evidence="8" id="KW-1185">Reference proteome</keyword>
<dbReference type="CDD" id="cd06581">
    <property type="entry name" value="TM_PBP1_LivM_like"/>
    <property type="match status" value="1"/>
</dbReference>
<gene>
    <name evidence="7" type="ORF">FHU36_000064</name>
</gene>
<keyword evidence="4 6" id="KW-1133">Transmembrane helix</keyword>
<feature type="transmembrane region" description="Helical" evidence="6">
    <location>
        <begin position="250"/>
        <end position="270"/>
    </location>
</feature>
<dbReference type="EMBL" id="JACHJB010000001">
    <property type="protein sequence ID" value="MBB6343555.1"/>
    <property type="molecule type" value="Genomic_DNA"/>
</dbReference>
<dbReference type="AlphaFoldDB" id="A0A7X0BVG0"/>
<protein>
    <submittedName>
        <fullName evidence="7">Branched-chain amino acid transport system permease protein</fullName>
    </submittedName>
</protein>